<protein>
    <recommendedName>
        <fullName evidence="10">TF-B3 domain-containing protein</fullName>
    </recommendedName>
</protein>
<dbReference type="InterPro" id="IPR015300">
    <property type="entry name" value="DNA-bd_pseudobarrel_sf"/>
</dbReference>
<dbReference type="SMR" id="A0A0R0EDY8"/>
<reference evidence="8" key="2">
    <citation type="submission" date="2018-02" db="UniProtKB">
        <authorList>
            <consortium name="EnsemblPlants"/>
        </authorList>
    </citation>
    <scope>IDENTIFICATION</scope>
    <source>
        <strain evidence="8">Williams 82</strain>
    </source>
</reference>
<evidence type="ECO:0000256" key="5">
    <source>
        <dbReference type="ARBA" id="ARBA00023242"/>
    </source>
</evidence>
<dbReference type="InterPro" id="IPR051442">
    <property type="entry name" value="B3_domain"/>
</dbReference>
<dbReference type="GO" id="GO:0003677">
    <property type="term" value="F:DNA binding"/>
    <property type="evidence" value="ECO:0007669"/>
    <property type="project" value="UniProtKB-KW"/>
</dbReference>
<evidence type="ECO:0000313" key="7">
    <source>
        <dbReference type="EMBL" id="KRG88456.1"/>
    </source>
</evidence>
<dbReference type="EMBL" id="KZ847396">
    <property type="protein sequence ID" value="KRG88456.1"/>
    <property type="molecule type" value="Genomic_DNA"/>
</dbReference>
<organism evidence="8">
    <name type="scientific">Glycine max</name>
    <name type="common">Soybean</name>
    <name type="synonym">Glycine hispida</name>
    <dbReference type="NCBI Taxonomy" id="3847"/>
    <lineage>
        <taxon>Eukaryota</taxon>
        <taxon>Viridiplantae</taxon>
        <taxon>Streptophyta</taxon>
        <taxon>Embryophyta</taxon>
        <taxon>Tracheophyta</taxon>
        <taxon>Spermatophyta</taxon>
        <taxon>Magnoliopsida</taxon>
        <taxon>eudicotyledons</taxon>
        <taxon>Gunneridae</taxon>
        <taxon>Pentapetalae</taxon>
        <taxon>rosids</taxon>
        <taxon>fabids</taxon>
        <taxon>Fabales</taxon>
        <taxon>Fabaceae</taxon>
        <taxon>Papilionoideae</taxon>
        <taxon>50 kb inversion clade</taxon>
        <taxon>NPAAA clade</taxon>
        <taxon>indigoferoid/millettioid clade</taxon>
        <taxon>Phaseoleae</taxon>
        <taxon>Glycine</taxon>
        <taxon>Glycine subgen. Soja</taxon>
    </lineage>
</organism>
<dbReference type="CDD" id="cd10017">
    <property type="entry name" value="B3_DNA"/>
    <property type="match status" value="1"/>
</dbReference>
<dbReference type="PANTHER" id="PTHR34269:SF11">
    <property type="entry name" value="B3 DOMAIN PROTEIN"/>
    <property type="match status" value="1"/>
</dbReference>
<dbReference type="STRING" id="3847.A0A0R0EDY8"/>
<proteinExistence type="predicted"/>
<keyword evidence="9" id="KW-1185">Reference proteome</keyword>
<keyword evidence="3" id="KW-0238">DNA-binding</keyword>
<evidence type="ECO:0000256" key="1">
    <source>
        <dbReference type="ARBA" id="ARBA00004123"/>
    </source>
</evidence>
<evidence type="ECO:0000256" key="3">
    <source>
        <dbReference type="ARBA" id="ARBA00023125"/>
    </source>
</evidence>
<evidence type="ECO:0000256" key="2">
    <source>
        <dbReference type="ARBA" id="ARBA00023015"/>
    </source>
</evidence>
<evidence type="ECO:0000256" key="6">
    <source>
        <dbReference type="SAM" id="MobiDB-lite"/>
    </source>
</evidence>
<sequence>MCSCTFSCAPSFGSSSSTKKRKLSNKANVGSRNKKFKNDDDDEVWKIKKVLEKSNIGTMSRLILRREMEEEFVLPWSFVQIWDVDTKSKHSLVFKRWVPSRSYVFIGNWIKDFVARRGLRKGDEIGFQWNPFKNSFDFCNIPIFVN</sequence>
<reference evidence="7" key="1">
    <citation type="journal article" date="2010" name="Nature">
        <title>Genome sequence of the palaeopolyploid soybean.</title>
        <authorList>
            <person name="Schmutz J."/>
            <person name="Cannon S.B."/>
            <person name="Schlueter J."/>
            <person name="Ma J."/>
            <person name="Mitros T."/>
            <person name="Nelson W."/>
            <person name="Hyten D.L."/>
            <person name="Song Q."/>
            <person name="Thelen J.J."/>
            <person name="Cheng J."/>
            <person name="Xu D."/>
            <person name="Hellsten U."/>
            <person name="May G.D."/>
            <person name="Yu Y."/>
            <person name="Sakurai T."/>
            <person name="Umezawa T."/>
            <person name="Bhattacharyya M.K."/>
            <person name="Sandhu D."/>
            <person name="Valliyodan B."/>
            <person name="Lindquist E."/>
            <person name="Peto M."/>
            <person name="Grant D."/>
            <person name="Shu S."/>
            <person name="Goodstein D."/>
            <person name="Barry K."/>
            <person name="Futrell-Griggs M."/>
            <person name="Abernathy B."/>
            <person name="Du J."/>
            <person name="Tian Z."/>
            <person name="Zhu L."/>
            <person name="Gill N."/>
            <person name="Joshi T."/>
            <person name="Libault M."/>
            <person name="Sethuraman A."/>
            <person name="Zhang X.-C."/>
            <person name="Shinozaki K."/>
            <person name="Nguyen H.T."/>
            <person name="Wing R.A."/>
            <person name="Cregan P."/>
            <person name="Specht J."/>
            <person name="Grimwood J."/>
            <person name="Rokhsar D."/>
            <person name="Stacey G."/>
            <person name="Shoemaker R.C."/>
            <person name="Jackson S.A."/>
        </authorList>
    </citation>
    <scope>NUCLEOTIDE SEQUENCE</scope>
    <source>
        <tissue evidence="7">Callus</tissue>
    </source>
</reference>
<dbReference type="Gene3D" id="2.40.330.10">
    <property type="entry name" value="DNA-binding pseudobarrel domain"/>
    <property type="match status" value="1"/>
</dbReference>
<evidence type="ECO:0000256" key="4">
    <source>
        <dbReference type="ARBA" id="ARBA00023163"/>
    </source>
</evidence>
<evidence type="ECO:0008006" key="10">
    <source>
        <dbReference type="Google" id="ProtNLM"/>
    </source>
</evidence>
<comment type="subcellular location">
    <subcellularLocation>
        <location evidence="1">Nucleus</location>
    </subcellularLocation>
</comment>
<dbReference type="InParanoid" id="A0A0R0EDY8"/>
<dbReference type="PANTHER" id="PTHR34269">
    <property type="entry name" value="TRANSCRIPTION FACTOR B3-DOMAIN FAMILY-RELATED"/>
    <property type="match status" value="1"/>
</dbReference>
<accession>A0A0R0EDY8</accession>
<gene>
    <name evidence="7" type="ORF">GLYMA_U040000</name>
</gene>
<keyword evidence="5" id="KW-0539">Nucleus</keyword>
<dbReference type="OMA" id="WERARRF"/>
<evidence type="ECO:0000313" key="8">
    <source>
        <dbReference type="EnsemblPlants" id="KRG88456"/>
    </source>
</evidence>
<name>A0A0R0EDY8_SOYBN</name>
<dbReference type="InterPro" id="IPR003340">
    <property type="entry name" value="B3_DNA-bd"/>
</dbReference>
<evidence type="ECO:0000313" key="9">
    <source>
        <dbReference type="Proteomes" id="UP000008827"/>
    </source>
</evidence>
<feature type="region of interest" description="Disordered" evidence="6">
    <location>
        <begin position="11"/>
        <end position="30"/>
    </location>
</feature>
<dbReference type="AlphaFoldDB" id="A0A0R0EDY8"/>
<keyword evidence="4" id="KW-0804">Transcription</keyword>
<keyword evidence="2" id="KW-0805">Transcription regulation</keyword>
<dbReference type="Proteomes" id="UP000008827">
    <property type="component" value="Unassembled WGS sequence"/>
</dbReference>
<dbReference type="Gramene" id="KRG88456">
    <property type="protein sequence ID" value="KRG88456"/>
    <property type="gene ID" value="GLYMA_U040000"/>
</dbReference>
<dbReference type="EnsemblPlants" id="KRG88456">
    <property type="protein sequence ID" value="KRG88456"/>
    <property type="gene ID" value="GLYMA_U040000"/>
</dbReference>
<dbReference type="SUPFAM" id="SSF101936">
    <property type="entry name" value="DNA-binding pseudobarrel domain"/>
    <property type="match status" value="1"/>
</dbReference>
<dbReference type="GO" id="GO:0005634">
    <property type="term" value="C:nucleus"/>
    <property type="evidence" value="ECO:0007669"/>
    <property type="project" value="UniProtKB-SubCell"/>
</dbReference>
<reference evidence="7" key="3">
    <citation type="submission" date="2018-07" db="EMBL/GenBank/DDBJ databases">
        <title>WGS assembly of Glycine max.</title>
        <authorList>
            <person name="Schmutz J."/>
            <person name="Cannon S."/>
            <person name="Schlueter J."/>
            <person name="Ma J."/>
            <person name="Mitros T."/>
            <person name="Nelson W."/>
            <person name="Hyten D."/>
            <person name="Song Q."/>
            <person name="Thelen J."/>
            <person name="Cheng J."/>
            <person name="Xu D."/>
            <person name="Hellsten U."/>
            <person name="May G."/>
            <person name="Yu Y."/>
            <person name="Sakurai T."/>
            <person name="Umezawa T."/>
            <person name="Bhattacharyya M."/>
            <person name="Sandhu D."/>
            <person name="Valliyodan B."/>
            <person name="Lindquist E."/>
            <person name="Peto M."/>
            <person name="Grant D."/>
            <person name="Shu S."/>
            <person name="Goodstein D."/>
            <person name="Barry K."/>
            <person name="Futrell-Griggs M."/>
            <person name="Abernathy B."/>
            <person name="Du J."/>
            <person name="Tian Z."/>
            <person name="Zhu L."/>
            <person name="Gill N."/>
            <person name="Joshi T."/>
            <person name="Libault M."/>
            <person name="Sethuraman A."/>
            <person name="Zhang X."/>
            <person name="Shinozaki K."/>
            <person name="Nguyen H."/>
            <person name="Wing R."/>
            <person name="Cregan P."/>
            <person name="Specht J."/>
            <person name="Grimwood J."/>
            <person name="Rokhsar D."/>
            <person name="Stacey G."/>
            <person name="Shoemaker R."/>
            <person name="Jackson S."/>
        </authorList>
    </citation>
    <scope>NUCLEOTIDE SEQUENCE</scope>
    <source>
        <tissue evidence="7">Callus</tissue>
    </source>
</reference>